<evidence type="ECO:0000256" key="1">
    <source>
        <dbReference type="SAM" id="Phobius"/>
    </source>
</evidence>
<evidence type="ECO:0008006" key="4">
    <source>
        <dbReference type="Google" id="ProtNLM"/>
    </source>
</evidence>
<accession>A0A1B2AA91</accession>
<keyword evidence="1" id="KW-0812">Transmembrane</keyword>
<keyword evidence="3" id="KW-1185">Reference proteome</keyword>
<dbReference type="EMBL" id="CP016591">
    <property type="protein sequence ID" value="ANY19080.1"/>
    <property type="molecule type" value="Genomic_DNA"/>
</dbReference>
<reference evidence="2 3" key="1">
    <citation type="submission" date="2016-07" db="EMBL/GenBank/DDBJ databases">
        <title>Complete genome sequence of Altererythrobacter dongtanensis KCTC 22672, a type strain with esterase isolated from tidal flat.</title>
        <authorList>
            <person name="Cheng H."/>
            <person name="Wu Y.-H."/>
            <person name="Zhou P."/>
            <person name="Huo Y.-Y."/>
            <person name="Wang C.-S."/>
            <person name="Xu X.-W."/>
        </authorList>
    </citation>
    <scope>NUCLEOTIDE SEQUENCE [LARGE SCALE GENOMIC DNA]</scope>
    <source>
        <strain evidence="2 3">KCTC 22672</strain>
    </source>
</reference>
<dbReference type="STRING" id="692370.A6F68_00545"/>
<dbReference type="KEGG" id="ado:A6F68_00545"/>
<name>A0A1B2AA91_9SPHN</name>
<dbReference type="Proteomes" id="UP000092932">
    <property type="component" value="Chromosome"/>
</dbReference>
<keyword evidence="1" id="KW-1133">Transmembrane helix</keyword>
<gene>
    <name evidence="2" type="ORF">A6F68_00545</name>
</gene>
<evidence type="ECO:0000313" key="2">
    <source>
        <dbReference type="EMBL" id="ANY19080.1"/>
    </source>
</evidence>
<organism evidence="2 3">
    <name type="scientific">Tsuneonella dongtanensis</name>
    <dbReference type="NCBI Taxonomy" id="692370"/>
    <lineage>
        <taxon>Bacteria</taxon>
        <taxon>Pseudomonadati</taxon>
        <taxon>Pseudomonadota</taxon>
        <taxon>Alphaproteobacteria</taxon>
        <taxon>Sphingomonadales</taxon>
        <taxon>Erythrobacteraceae</taxon>
        <taxon>Tsuneonella</taxon>
    </lineage>
</organism>
<proteinExistence type="predicted"/>
<dbReference type="AlphaFoldDB" id="A0A1B2AA91"/>
<feature type="transmembrane region" description="Helical" evidence="1">
    <location>
        <begin position="54"/>
        <end position="75"/>
    </location>
</feature>
<feature type="transmembrane region" description="Helical" evidence="1">
    <location>
        <begin position="82"/>
        <end position="101"/>
    </location>
</feature>
<feature type="transmembrane region" description="Helical" evidence="1">
    <location>
        <begin position="113"/>
        <end position="134"/>
    </location>
</feature>
<protein>
    <recommendedName>
        <fullName evidence="4">DoxX family protein</fullName>
    </recommendedName>
</protein>
<keyword evidence="1" id="KW-0472">Membrane</keyword>
<sequence length="150" mass="16086">MTFVKGPRPLAVRAFAILCIMAALLGLLESLSDFGFLHGDGTWHVPADEGERVRAVSLTCARLSIALIPLGFIWFRASNAARWLILIVSGVKVWATVISARDSFESPAAHLDPLGALVSLIGVVAAALLFTPSANRWFAAARQRVGSVFE</sequence>
<evidence type="ECO:0000313" key="3">
    <source>
        <dbReference type="Proteomes" id="UP000092932"/>
    </source>
</evidence>